<evidence type="ECO:0000259" key="5">
    <source>
        <dbReference type="Pfam" id="PF00460"/>
    </source>
</evidence>
<evidence type="ECO:0000313" key="9">
    <source>
        <dbReference type="Proteomes" id="UP000237839"/>
    </source>
</evidence>
<comment type="subcellular location">
    <subcellularLocation>
        <location evidence="1 4">Bacterial flagellum basal body</location>
    </subcellularLocation>
</comment>
<name>A0A2S9H1T3_9BURK</name>
<dbReference type="EMBL" id="PUGF01000005">
    <property type="protein sequence ID" value="PRC93903.1"/>
    <property type="molecule type" value="Genomic_DNA"/>
</dbReference>
<dbReference type="PANTHER" id="PTHR30435">
    <property type="entry name" value="FLAGELLAR PROTEIN"/>
    <property type="match status" value="1"/>
</dbReference>
<evidence type="ECO:0000259" key="7">
    <source>
        <dbReference type="Pfam" id="PF22692"/>
    </source>
</evidence>
<comment type="caution">
    <text evidence="8">The sequence shown here is derived from an EMBL/GenBank/DDBJ whole genome shotgun (WGS) entry which is preliminary data.</text>
</comment>
<dbReference type="InterPro" id="IPR020013">
    <property type="entry name" value="Flagellar_FlgE/F/G"/>
</dbReference>
<feature type="domain" description="Flagellar hook protein FlgE/F/G-like D1" evidence="7">
    <location>
        <begin position="124"/>
        <end position="187"/>
    </location>
</feature>
<comment type="similarity">
    <text evidence="2 4">Belongs to the flagella basal body rod proteins family.</text>
</comment>
<dbReference type="Proteomes" id="UP000237839">
    <property type="component" value="Unassembled WGS sequence"/>
</dbReference>
<sequence length="290" mass="30288">MNNSLYIAATGMQAQQLNLDTIANNLTNLSTNGFKSSVVNFQELMYVDPVGARSAQTEMHSVHSGMHGVHGDHSAHGIQSTQGQDSDAATSAITPYGTGVSVGSVTKDFSLGTMTQTNSQMDLAIQGNGFLEVTMPDGSHAYTRGGTLSVGADNFLMSPQGYELKPSIRLPANPTSITIAQNGQVSVTTGTSAQPTQVGQIELANFNNPGALNPQGNGIYVPTAASGNPTYSVPGSTNAGTLAQGSLEGSNVNMVNQMVNLMVAQRAYELSSKVVQTADELMSLTNNLRR</sequence>
<dbReference type="InterPro" id="IPR001444">
    <property type="entry name" value="Flag_bb_rod_N"/>
</dbReference>
<keyword evidence="8" id="KW-0282">Flagellum</keyword>
<keyword evidence="8" id="KW-0966">Cell projection</keyword>
<dbReference type="NCBIfam" id="TIGR03506">
    <property type="entry name" value="FlgEFG_subfam"/>
    <property type="match status" value="2"/>
</dbReference>
<dbReference type="RefSeq" id="WP_105531178.1">
    <property type="nucleotide sequence ID" value="NZ_PUGF01000005.1"/>
</dbReference>
<dbReference type="OrthoDB" id="9804559at2"/>
<evidence type="ECO:0000313" key="8">
    <source>
        <dbReference type="EMBL" id="PRC93903.1"/>
    </source>
</evidence>
<keyword evidence="9" id="KW-1185">Reference proteome</keyword>
<dbReference type="GO" id="GO:0009425">
    <property type="term" value="C:bacterial-type flagellum basal body"/>
    <property type="evidence" value="ECO:0007669"/>
    <property type="project" value="UniProtKB-SubCell"/>
</dbReference>
<dbReference type="InterPro" id="IPR053967">
    <property type="entry name" value="LlgE_F_G-like_D1"/>
</dbReference>
<feature type="domain" description="Flagellar basal body rod protein N-terminal" evidence="5">
    <location>
        <begin position="5"/>
        <end position="35"/>
    </location>
</feature>
<dbReference type="SUPFAM" id="SSF117143">
    <property type="entry name" value="Flagellar hook protein flgE"/>
    <property type="match status" value="1"/>
</dbReference>
<keyword evidence="8" id="KW-0969">Cilium</keyword>
<protein>
    <submittedName>
        <fullName evidence="8">Flagellar hook-basal body protein</fullName>
    </submittedName>
</protein>
<dbReference type="PANTHER" id="PTHR30435:SF19">
    <property type="entry name" value="FLAGELLAR BASAL-BODY ROD PROTEIN FLGG"/>
    <property type="match status" value="1"/>
</dbReference>
<proteinExistence type="inferred from homology"/>
<feature type="domain" description="Flagellar basal-body/hook protein C-terminal" evidence="6">
    <location>
        <begin position="243"/>
        <end position="288"/>
    </location>
</feature>
<dbReference type="Pfam" id="PF00460">
    <property type="entry name" value="Flg_bb_rod"/>
    <property type="match status" value="1"/>
</dbReference>
<dbReference type="InterPro" id="IPR010930">
    <property type="entry name" value="Flg_bb/hook_C_dom"/>
</dbReference>
<evidence type="ECO:0000256" key="1">
    <source>
        <dbReference type="ARBA" id="ARBA00004117"/>
    </source>
</evidence>
<evidence type="ECO:0000256" key="3">
    <source>
        <dbReference type="ARBA" id="ARBA00023143"/>
    </source>
</evidence>
<evidence type="ECO:0000256" key="2">
    <source>
        <dbReference type="ARBA" id="ARBA00009677"/>
    </source>
</evidence>
<gene>
    <name evidence="8" type="ORF">S2091_1512</name>
</gene>
<evidence type="ECO:0000259" key="6">
    <source>
        <dbReference type="Pfam" id="PF06429"/>
    </source>
</evidence>
<keyword evidence="3 4" id="KW-0975">Bacterial flagellum</keyword>
<dbReference type="InterPro" id="IPR037925">
    <property type="entry name" value="FlgE/F/G-like"/>
</dbReference>
<evidence type="ECO:0000256" key="4">
    <source>
        <dbReference type="RuleBase" id="RU362116"/>
    </source>
</evidence>
<dbReference type="GO" id="GO:0071978">
    <property type="term" value="P:bacterial-type flagellum-dependent swarming motility"/>
    <property type="evidence" value="ECO:0007669"/>
    <property type="project" value="TreeGrafter"/>
</dbReference>
<accession>A0A2S9H1T3</accession>
<organism evidence="8 9">
    <name type="scientific">Solimicrobium silvestre</name>
    <dbReference type="NCBI Taxonomy" id="2099400"/>
    <lineage>
        <taxon>Bacteria</taxon>
        <taxon>Pseudomonadati</taxon>
        <taxon>Pseudomonadota</taxon>
        <taxon>Betaproteobacteria</taxon>
        <taxon>Burkholderiales</taxon>
        <taxon>Oxalobacteraceae</taxon>
        <taxon>Solimicrobium</taxon>
    </lineage>
</organism>
<dbReference type="Pfam" id="PF22692">
    <property type="entry name" value="LlgE_F_G_D1"/>
    <property type="match status" value="1"/>
</dbReference>
<dbReference type="Pfam" id="PF06429">
    <property type="entry name" value="Flg_bbr_C"/>
    <property type="match status" value="1"/>
</dbReference>
<reference evidence="8 9" key="1">
    <citation type="submission" date="2018-02" db="EMBL/GenBank/DDBJ databases">
        <title>Solimicrobium silvestre gen. nov., sp. nov., isolated from alpine forest soil.</title>
        <authorList>
            <person name="Margesin R."/>
            <person name="Albuquerque L."/>
            <person name="Zhang D.-C."/>
            <person name="Froufe H.J.C."/>
            <person name="Severino R."/>
            <person name="Roxo I."/>
            <person name="Egas C."/>
            <person name="Da Costa M.S."/>
        </authorList>
    </citation>
    <scope>NUCLEOTIDE SEQUENCE [LARGE SCALE GENOMIC DNA]</scope>
    <source>
        <strain evidence="8 9">S20-91</strain>
    </source>
</reference>
<dbReference type="AlphaFoldDB" id="A0A2S9H1T3"/>